<evidence type="ECO:0000256" key="1">
    <source>
        <dbReference type="ARBA" id="ARBA00004370"/>
    </source>
</evidence>
<feature type="transmembrane region" description="Helical" evidence="5">
    <location>
        <begin position="50"/>
        <end position="74"/>
    </location>
</feature>
<feature type="transmembrane region" description="Helical" evidence="5">
    <location>
        <begin position="128"/>
        <end position="149"/>
    </location>
</feature>
<gene>
    <name evidence="8" type="primary">LOC111138377</name>
</gene>
<evidence type="ECO:0000313" key="7">
    <source>
        <dbReference type="Proteomes" id="UP000694844"/>
    </source>
</evidence>
<comment type="subcellular location">
    <subcellularLocation>
        <location evidence="1">Membrane</location>
    </subcellularLocation>
</comment>
<feature type="transmembrane region" description="Helical" evidence="5">
    <location>
        <begin position="86"/>
        <end position="108"/>
    </location>
</feature>
<evidence type="ECO:0000256" key="3">
    <source>
        <dbReference type="ARBA" id="ARBA00022989"/>
    </source>
</evidence>
<accession>A0A8B8F122</accession>
<keyword evidence="2 5" id="KW-0812">Transmembrane</keyword>
<dbReference type="RefSeq" id="XP_022346015.1">
    <property type="nucleotide sequence ID" value="XM_022490307.1"/>
</dbReference>
<dbReference type="PROSITE" id="PS50262">
    <property type="entry name" value="G_PROTEIN_RECEP_F1_2"/>
    <property type="match status" value="1"/>
</dbReference>
<dbReference type="GO" id="GO:0016020">
    <property type="term" value="C:membrane"/>
    <property type="evidence" value="ECO:0007669"/>
    <property type="project" value="UniProtKB-SubCell"/>
</dbReference>
<dbReference type="KEGG" id="cvn:111138377"/>
<evidence type="ECO:0000256" key="5">
    <source>
        <dbReference type="SAM" id="Phobius"/>
    </source>
</evidence>
<dbReference type="SUPFAM" id="SSF81321">
    <property type="entry name" value="Family A G protein-coupled receptor-like"/>
    <property type="match status" value="1"/>
</dbReference>
<feature type="transmembrane region" description="Helical" evidence="5">
    <location>
        <begin position="209"/>
        <end position="228"/>
    </location>
</feature>
<dbReference type="AlphaFoldDB" id="A0A8B8F122"/>
<evidence type="ECO:0000259" key="6">
    <source>
        <dbReference type="PROSITE" id="PS50262"/>
    </source>
</evidence>
<reference evidence="8" key="1">
    <citation type="submission" date="2025-08" db="UniProtKB">
        <authorList>
            <consortium name="RefSeq"/>
        </authorList>
    </citation>
    <scope>IDENTIFICATION</scope>
    <source>
        <tissue evidence="8">Whole sample</tissue>
    </source>
</reference>
<feature type="transmembrane region" description="Helical" evidence="5">
    <location>
        <begin position="169"/>
        <end position="189"/>
    </location>
</feature>
<evidence type="ECO:0000256" key="4">
    <source>
        <dbReference type="ARBA" id="ARBA00023136"/>
    </source>
</evidence>
<dbReference type="GeneID" id="111138377"/>
<feature type="transmembrane region" description="Helical" evidence="5">
    <location>
        <begin position="248"/>
        <end position="274"/>
    </location>
</feature>
<dbReference type="InterPro" id="IPR017452">
    <property type="entry name" value="GPCR_Rhodpsn_7TM"/>
</dbReference>
<protein>
    <submittedName>
        <fullName evidence="8">Uncharacterized protein LOC111138377</fullName>
    </submittedName>
</protein>
<dbReference type="OrthoDB" id="10586791at2759"/>
<keyword evidence="7" id="KW-1185">Reference proteome</keyword>
<keyword evidence="4 5" id="KW-0472">Membrane</keyword>
<proteinExistence type="predicted"/>
<evidence type="ECO:0000256" key="2">
    <source>
        <dbReference type="ARBA" id="ARBA00022692"/>
    </source>
</evidence>
<feature type="transmembrane region" description="Helical" evidence="5">
    <location>
        <begin position="286"/>
        <end position="307"/>
    </location>
</feature>
<name>A0A8B8F122_CRAVI</name>
<keyword evidence="3 5" id="KW-1133">Transmembrane helix</keyword>
<evidence type="ECO:0000313" key="8">
    <source>
        <dbReference type="RefSeq" id="XP_022346015.1"/>
    </source>
</evidence>
<dbReference type="CDD" id="cd00637">
    <property type="entry name" value="7tm_classA_rhodopsin-like"/>
    <property type="match status" value="1"/>
</dbReference>
<dbReference type="Gene3D" id="1.20.1070.10">
    <property type="entry name" value="Rhodopsin 7-helix transmembrane proteins"/>
    <property type="match status" value="1"/>
</dbReference>
<feature type="domain" description="G-protein coupled receptors family 1 profile" evidence="6">
    <location>
        <begin position="68"/>
        <end position="305"/>
    </location>
</feature>
<sequence length="324" mass="37412">MDNESSLWISPARRDTLNDQLHLITNIYFFPKCSSIEVCRAIWYCFDEPFMTVIGIAASVFAISGFFTNALSLYKMCKRRTQISPTMTMIIVLSGSNCVSVVTTYGPFLIYFNYLGETFESSAEYKVAAVLTVSFITISGFYVSQLAGLRFILVRYPLFSLRHVTPRRIVLVSVIIFIINLLICTTFQISQFHFFPSTDPIREFKTRTIKRQILQSLPVVFVLIFHFLKKQSLQNTHGARDICQRMSVTVSFLVLAHVLAWTMNIVPLIVIFSIKQENVHRYSHTLYSITLLAWMLYYTCIPIILVFRANYRTTRALTRNSMNR</sequence>
<dbReference type="Proteomes" id="UP000694844">
    <property type="component" value="Chromosome 5"/>
</dbReference>
<organism evidence="7 8">
    <name type="scientific">Crassostrea virginica</name>
    <name type="common">Eastern oyster</name>
    <dbReference type="NCBI Taxonomy" id="6565"/>
    <lineage>
        <taxon>Eukaryota</taxon>
        <taxon>Metazoa</taxon>
        <taxon>Spiralia</taxon>
        <taxon>Lophotrochozoa</taxon>
        <taxon>Mollusca</taxon>
        <taxon>Bivalvia</taxon>
        <taxon>Autobranchia</taxon>
        <taxon>Pteriomorphia</taxon>
        <taxon>Ostreida</taxon>
        <taxon>Ostreoidea</taxon>
        <taxon>Ostreidae</taxon>
        <taxon>Crassostrea</taxon>
    </lineage>
</organism>